<proteinExistence type="predicted"/>
<evidence type="ECO:0000313" key="3">
    <source>
        <dbReference type="Proteomes" id="UP000283387"/>
    </source>
</evidence>
<name>A0A419W966_9BACT</name>
<dbReference type="EMBL" id="RAPN01000001">
    <property type="protein sequence ID" value="RKD91989.1"/>
    <property type="molecule type" value="Genomic_DNA"/>
</dbReference>
<keyword evidence="3" id="KW-1185">Reference proteome</keyword>
<keyword evidence="1" id="KW-0732">Signal</keyword>
<dbReference type="Proteomes" id="UP000283387">
    <property type="component" value="Unassembled WGS sequence"/>
</dbReference>
<evidence type="ECO:0000256" key="1">
    <source>
        <dbReference type="SAM" id="SignalP"/>
    </source>
</evidence>
<evidence type="ECO:0000313" key="2">
    <source>
        <dbReference type="EMBL" id="RKD91989.1"/>
    </source>
</evidence>
<gene>
    <name evidence="2" type="ORF">BC643_2358</name>
</gene>
<dbReference type="AlphaFoldDB" id="A0A419W966"/>
<feature type="chain" id="PRO_5019120431" evidence="1">
    <location>
        <begin position="24"/>
        <end position="412"/>
    </location>
</feature>
<dbReference type="InterPro" id="IPR010344">
    <property type="entry name" value="YbjH"/>
</dbReference>
<comment type="caution">
    <text evidence="2">The sequence shown here is derived from an EMBL/GenBank/DDBJ whole genome shotgun (WGS) entry which is preliminary data.</text>
</comment>
<dbReference type="OrthoDB" id="1040106at2"/>
<dbReference type="RefSeq" id="WP_120273246.1">
    <property type="nucleotide sequence ID" value="NZ_RAPN01000001.1"/>
</dbReference>
<sequence length="412" mass="47173">MGNLTRRFLHTLAATLVVGTAVAQQAAKEVQQQLRETGFEEIRLEAVRMLEGDSIVTCTVERGLETSPGKDFRKALDLLSSHYPATTTIRIVMLEQGQATYVLESAGSAVSVQNSDEQTDGSSQRAFELNYADGTYFKRIEWQKPLRSVHSGVTFTIFPQLRLQNTYYDKIYEVQFNLAPALEYSPWRGMLLTGQMLFPLYNDLDYAGDYIRPGFLTARQQFNLPHLNRIALTVGNFNQSRYGADLKWYKFFQNSPWSVRAQIGLTGHSNVKNWYWDHSSVEDLSWNVRASYYLSRYNLRADVQAGRYFAGDYGTRVDLTRHFGQVSVGFYASYAGGDANGGFHVAIPIDPFRHRHQHAVRVMVAPYFDQEYTLEGALTTARYYETSPRENRSEMDLYPQYIDYLINKSKTK</sequence>
<dbReference type="Pfam" id="PF06082">
    <property type="entry name" value="YjbH"/>
    <property type="match status" value="1"/>
</dbReference>
<organism evidence="2 3">
    <name type="scientific">Mangrovibacterium diazotrophicum</name>
    <dbReference type="NCBI Taxonomy" id="1261403"/>
    <lineage>
        <taxon>Bacteria</taxon>
        <taxon>Pseudomonadati</taxon>
        <taxon>Bacteroidota</taxon>
        <taxon>Bacteroidia</taxon>
        <taxon>Marinilabiliales</taxon>
        <taxon>Prolixibacteraceae</taxon>
        <taxon>Mangrovibacterium</taxon>
    </lineage>
</organism>
<accession>A0A419W966</accession>
<reference evidence="2 3" key="1">
    <citation type="submission" date="2018-09" db="EMBL/GenBank/DDBJ databases">
        <title>Genomic Encyclopedia of Archaeal and Bacterial Type Strains, Phase II (KMG-II): from individual species to whole genera.</title>
        <authorList>
            <person name="Goeker M."/>
        </authorList>
    </citation>
    <scope>NUCLEOTIDE SEQUENCE [LARGE SCALE GENOMIC DNA]</scope>
    <source>
        <strain evidence="2 3">DSM 27148</strain>
    </source>
</reference>
<protein>
    <submittedName>
        <fullName evidence="2">Exopolysaccharide biosynthesis protein YbjH</fullName>
    </submittedName>
</protein>
<feature type="signal peptide" evidence="1">
    <location>
        <begin position="1"/>
        <end position="23"/>
    </location>
</feature>